<sequence length="117" mass="12169">MGRARSVPTIAGFRRQSAPDAPLPGLSCSCGGHRKCPARLQGTHRRTGIQDAGLDGTTPDSRSAADARTITAGVIRNCRNTVSGAAFAGCFVYFSNACQVARASGTCPCRARTIART</sequence>
<dbReference type="PaxDb" id="4081-Solyc00g041200.1.1"/>
<dbReference type="EnsemblPlants" id="Solyc00g041200.2.1">
    <property type="protein sequence ID" value="Solyc00g041200.2.1.1.CDS"/>
    <property type="gene ID" value="Solyc00g041200.2"/>
</dbReference>
<dbReference type="Proteomes" id="UP000004994">
    <property type="component" value="Unassembled WGS sequence"/>
</dbReference>
<evidence type="ECO:0000313" key="1">
    <source>
        <dbReference type="EnsemblPlants" id="Solyc00g041200.2.1.1.CDS"/>
    </source>
</evidence>
<dbReference type="Gramene" id="Solyc00g041200.2.1">
    <property type="protein sequence ID" value="Solyc00g041200.2.1.1.CDS"/>
    <property type="gene ID" value="Solyc00g041200.2"/>
</dbReference>
<organism evidence="1">
    <name type="scientific">Solanum lycopersicum</name>
    <name type="common">Tomato</name>
    <name type="synonym">Lycopersicon esculentum</name>
    <dbReference type="NCBI Taxonomy" id="4081"/>
    <lineage>
        <taxon>Eukaryota</taxon>
        <taxon>Viridiplantae</taxon>
        <taxon>Streptophyta</taxon>
        <taxon>Embryophyta</taxon>
        <taxon>Tracheophyta</taxon>
        <taxon>Spermatophyta</taxon>
        <taxon>Magnoliopsida</taxon>
        <taxon>eudicotyledons</taxon>
        <taxon>Gunneridae</taxon>
        <taxon>Pentapetalae</taxon>
        <taxon>asterids</taxon>
        <taxon>lamiids</taxon>
        <taxon>Solanales</taxon>
        <taxon>Solanaceae</taxon>
        <taxon>Solanoideae</taxon>
        <taxon>Solaneae</taxon>
        <taxon>Solanum</taxon>
        <taxon>Solanum subgen. Lycopersicon</taxon>
    </lineage>
</organism>
<accession>A0A494G9E0</accession>
<evidence type="ECO:0000313" key="2">
    <source>
        <dbReference type="Proteomes" id="UP000004994"/>
    </source>
</evidence>
<dbReference type="AlphaFoldDB" id="A0A494G9E0"/>
<name>A0A494G9E0_SOLLC</name>
<reference evidence="1" key="1">
    <citation type="journal article" date="2012" name="Nature">
        <title>The tomato genome sequence provides insights into fleshy fruit evolution.</title>
        <authorList>
            <consortium name="Tomato Genome Consortium"/>
        </authorList>
    </citation>
    <scope>NUCLEOTIDE SEQUENCE [LARGE SCALE GENOMIC DNA]</scope>
    <source>
        <strain evidence="1">cv. Heinz 1706</strain>
    </source>
</reference>
<protein>
    <submittedName>
        <fullName evidence="1">Uncharacterized protein</fullName>
    </submittedName>
</protein>
<dbReference type="InParanoid" id="A0A494G9E0"/>
<reference evidence="1" key="2">
    <citation type="submission" date="2019-04" db="UniProtKB">
        <authorList>
            <consortium name="EnsemblPlants"/>
        </authorList>
    </citation>
    <scope>IDENTIFICATION</scope>
    <source>
        <strain evidence="1">cv. Heinz 1706</strain>
    </source>
</reference>
<keyword evidence="2" id="KW-1185">Reference proteome</keyword>
<proteinExistence type="predicted"/>